<dbReference type="AlphaFoldDB" id="A0A6J7JKU1"/>
<gene>
    <name evidence="2" type="ORF">UFOPK3772_01056</name>
</gene>
<dbReference type="EMBL" id="CAFBNE010000025">
    <property type="protein sequence ID" value="CAB4943104.1"/>
    <property type="molecule type" value="Genomic_DNA"/>
</dbReference>
<proteinExistence type="predicted"/>
<evidence type="ECO:0000256" key="1">
    <source>
        <dbReference type="SAM" id="Phobius"/>
    </source>
</evidence>
<sequence length="138" mass="14803">MVDTDDVDRLRQLAGILFPGDDRSPAADSVADIDGLIRLAVTAIGSEGEVLRLALDLLPAELDWASVKDFAESHTNEFELLAVVAAGAYFMAPAALAAIGYPQGPRKAARIDQIVDELETGVLDLVMQRESMVRKVPV</sequence>
<keyword evidence="1" id="KW-0812">Transmembrane</keyword>
<evidence type="ECO:0000313" key="2">
    <source>
        <dbReference type="EMBL" id="CAB4943104.1"/>
    </source>
</evidence>
<feature type="transmembrane region" description="Helical" evidence="1">
    <location>
        <begin position="80"/>
        <end position="101"/>
    </location>
</feature>
<keyword evidence="1" id="KW-0472">Membrane</keyword>
<name>A0A6J7JKU1_9ZZZZ</name>
<keyword evidence="1" id="KW-1133">Transmembrane helix</keyword>
<accession>A0A6J7JKU1</accession>
<reference evidence="2" key="1">
    <citation type="submission" date="2020-05" db="EMBL/GenBank/DDBJ databases">
        <authorList>
            <person name="Chiriac C."/>
            <person name="Salcher M."/>
            <person name="Ghai R."/>
            <person name="Kavagutti S V."/>
        </authorList>
    </citation>
    <scope>NUCLEOTIDE SEQUENCE</scope>
</reference>
<protein>
    <submittedName>
        <fullName evidence="2">Unannotated protein</fullName>
    </submittedName>
</protein>
<organism evidence="2">
    <name type="scientific">freshwater metagenome</name>
    <dbReference type="NCBI Taxonomy" id="449393"/>
    <lineage>
        <taxon>unclassified sequences</taxon>
        <taxon>metagenomes</taxon>
        <taxon>ecological metagenomes</taxon>
    </lineage>
</organism>